<proteinExistence type="predicted"/>
<dbReference type="Gene3D" id="3.40.190.170">
    <property type="entry name" value="Bacterial extracellular solute-binding protein, family 7"/>
    <property type="match status" value="1"/>
</dbReference>
<dbReference type="InterPro" id="IPR038404">
    <property type="entry name" value="TRAP_DctP_sf"/>
</dbReference>
<evidence type="ECO:0000313" key="3">
    <source>
        <dbReference type="EMBL" id="CBA33982.1"/>
    </source>
</evidence>
<protein>
    <recommendedName>
        <fullName evidence="4">C4-dicarboxylate ABC transporter substrate-binding protein</fullName>
    </recommendedName>
</protein>
<evidence type="ECO:0008006" key="4">
    <source>
        <dbReference type="Google" id="ProtNLM"/>
    </source>
</evidence>
<feature type="chain" id="PRO_5003003853" description="C4-dicarboxylate ABC transporter substrate-binding protein" evidence="2">
    <location>
        <begin position="35"/>
        <end position="335"/>
    </location>
</feature>
<accession>C9YHC5</accession>
<keyword evidence="1 2" id="KW-0732">Signal</keyword>
<sequence length="335" mass="36750">MPTKSPRADAMKPRAPWRCFALACLLLVGTTSHAQTKLRAWNIHPDGYPVTEALKRFTSLVAQGTQGRYQVEIFSNATLGDQPKAVQMLKSGEIDLAEFSSGPLSDAAPGLKALNLPFLFTDSAHMFKHLDGKLGERFAAKLQAAGFVVLGWYDGGGRSFYCVNRPLNSFKDLAGARIRVQQSEVYLEMVKLLDATPVALPFKEVMAALEKGEVDCAENNMPSFESTGHYKVAKSVYVTNHVISPEALVVSTKLWATLSAADKTAFSRAGAESAALMRELWNKRVASAIETASKQGVQFVRLKDPAPMVRRMSPLYSKYMNDPSTREELLSIISN</sequence>
<evidence type="ECO:0000256" key="1">
    <source>
        <dbReference type="ARBA" id="ARBA00022729"/>
    </source>
</evidence>
<organism evidence="3">
    <name type="scientific">Curvibacter symbiont subsp. Hydra magnipapillata</name>
    <dbReference type="NCBI Taxonomy" id="667019"/>
    <lineage>
        <taxon>Bacteria</taxon>
        <taxon>Pseudomonadati</taxon>
        <taxon>Pseudomonadota</taxon>
        <taxon>Betaproteobacteria</taxon>
        <taxon>Burkholderiales</taxon>
        <taxon>Comamonadaceae</taxon>
        <taxon>Curvibacter</taxon>
    </lineage>
</organism>
<feature type="signal peptide" evidence="2">
    <location>
        <begin position="1"/>
        <end position="34"/>
    </location>
</feature>
<dbReference type="InterPro" id="IPR004682">
    <property type="entry name" value="TRAP_DctP"/>
</dbReference>
<dbReference type="GO" id="GO:0030288">
    <property type="term" value="C:outer membrane-bounded periplasmic space"/>
    <property type="evidence" value="ECO:0007669"/>
    <property type="project" value="InterPro"/>
</dbReference>
<dbReference type="InterPro" id="IPR018389">
    <property type="entry name" value="DctP_fam"/>
</dbReference>
<gene>
    <name evidence="3" type="ORF">Csp_B21750</name>
</gene>
<dbReference type="GO" id="GO:0030246">
    <property type="term" value="F:carbohydrate binding"/>
    <property type="evidence" value="ECO:0007669"/>
    <property type="project" value="TreeGrafter"/>
</dbReference>
<dbReference type="Pfam" id="PF03480">
    <property type="entry name" value="DctP"/>
    <property type="match status" value="1"/>
</dbReference>
<evidence type="ECO:0000256" key="2">
    <source>
        <dbReference type="SAM" id="SignalP"/>
    </source>
</evidence>
<dbReference type="NCBIfam" id="TIGR00787">
    <property type="entry name" value="dctP"/>
    <property type="match status" value="1"/>
</dbReference>
<dbReference type="PIRSF" id="PIRSF006470">
    <property type="entry name" value="DctB"/>
    <property type="match status" value="1"/>
</dbReference>
<dbReference type="PANTHER" id="PTHR33376:SF2">
    <property type="entry name" value="DICARBOXYLATE-BINDING PERIPLASMIC PROTEIN"/>
    <property type="match status" value="1"/>
</dbReference>
<dbReference type="GO" id="GO:0055085">
    <property type="term" value="P:transmembrane transport"/>
    <property type="evidence" value="ECO:0007669"/>
    <property type="project" value="InterPro"/>
</dbReference>
<dbReference type="NCBIfam" id="NF037995">
    <property type="entry name" value="TRAP_S1"/>
    <property type="match status" value="1"/>
</dbReference>
<reference evidence="3" key="1">
    <citation type="journal article" date="2010" name="Nature">
        <title>The Dynamic genome of Hydra.</title>
        <authorList>
            <person name="Chapman J.A."/>
            <person name="Kirkness E.F."/>
            <person name="Simakov O."/>
            <person name="Hampson S.E."/>
            <person name="Mitros T."/>
            <person name="Weinmaier T."/>
            <person name="Rattei T."/>
            <person name="Balasubramanian P.G."/>
            <person name="Borman J."/>
            <person name="Busam D."/>
            <person name="Disbennett K."/>
            <person name="Pfannkoch C."/>
            <person name="Sumin N."/>
            <person name="Sutton G."/>
            <person name="Viswanathan L."/>
            <person name="Walenz B."/>
            <person name="Goodstein D.M."/>
            <person name="Hellsten U."/>
            <person name="Kawashima T."/>
            <person name="Prochnik S.E."/>
            <person name="Putnam N.H."/>
            <person name="Shu S."/>
            <person name="Blumberg B."/>
            <person name="Dana C.E."/>
            <person name="Gee L."/>
            <person name="Kibler D.F."/>
            <person name="Law L."/>
            <person name="Lindgens D."/>
            <person name="Martinez D.E."/>
            <person name="Peng J."/>
            <person name="Wigge P.A."/>
            <person name="Bertulat B."/>
            <person name="Guder C."/>
            <person name="Nakamura Y."/>
            <person name="Ozbek S."/>
            <person name="Watanabe H."/>
            <person name="Khalturin K."/>
            <person name="Hemmrich G."/>
            <person name="Franke A."/>
            <person name="Augustin R."/>
            <person name="Fraune S."/>
            <person name="Hayakawa E."/>
            <person name="Hayakawa S."/>
            <person name="Hirose M."/>
            <person name="Hwang J."/>
            <person name="Ikeo K."/>
            <person name="Nishimiya-Fujisawa C."/>
            <person name="Ogura A."/>
            <person name="Takahashi T."/>
            <person name="Steinmetz P.R."/>
            <person name="Zhang X."/>
            <person name="Aufschnaiter R."/>
            <person name="Eder M.K."/>
            <person name="Gorny A.K."/>
            <person name="Salvenmoser W."/>
            <person name="Heimberg A.M."/>
            <person name="Wheeler B.M."/>
            <person name="Peterson K.J."/>
            <person name="Boettger A."/>
            <person name="Tischler P."/>
            <person name="Wolf A."/>
            <person name="Gojobori T."/>
            <person name="Remington K.A."/>
            <person name="Strausberg R.L."/>
            <person name="Venter J."/>
            <person name="Technau U."/>
            <person name="Hobmayer B."/>
            <person name="Bosch T.C."/>
            <person name="Holstein T.W."/>
            <person name="Fujisawa T."/>
            <person name="Bode H.R."/>
            <person name="David C.N."/>
            <person name="Rokhsar D.S."/>
            <person name="Steele R.E."/>
        </authorList>
    </citation>
    <scope>NUCLEOTIDE SEQUENCE</scope>
</reference>
<dbReference type="AlphaFoldDB" id="C9YHC5"/>
<dbReference type="SUPFAM" id="SSF53850">
    <property type="entry name" value="Periplasmic binding protein-like II"/>
    <property type="match status" value="1"/>
</dbReference>
<dbReference type="CDD" id="cd13671">
    <property type="entry name" value="PBP2_TRAP_SBP_like_3"/>
    <property type="match status" value="1"/>
</dbReference>
<dbReference type="EMBL" id="FN543108">
    <property type="protein sequence ID" value="CBA33982.1"/>
    <property type="molecule type" value="Genomic_DNA"/>
</dbReference>
<name>C9YHC5_CURXX</name>
<dbReference type="PANTHER" id="PTHR33376">
    <property type="match status" value="1"/>
</dbReference>